<evidence type="ECO:0000313" key="4">
    <source>
        <dbReference type="Proteomes" id="UP001217754"/>
    </source>
</evidence>
<dbReference type="Pfam" id="PF04366">
    <property type="entry name" value="Ysc84"/>
    <property type="match status" value="1"/>
</dbReference>
<dbReference type="AlphaFoldDB" id="A0AAF0EVQ2"/>
<sequence>MANSWSAWKDKALAGAKKVETTAWQVLDPVGQFSNRVVGRLGMEAFYPMPMPKEIEKCARIVNTFTRRGAALGDEKVPHDPEEVKSLEGVPKDTDYAERKTQRVAFKIPEKVLQEAKGVAVFTVMRTGFALSGAGGSGVVLTKDENGEWGGPSGILIHTVGYGLVFGADIYDVVLVLRDERAVNAFKYPKVSVGGELSVAAGPVGNGAILDSGVEASPCLSYIKSKGLYFGLQLDGTIILTRSDENARFYNYPDVPVVSLLDNKLPRHQLPSECMPLWQALCAGEGRPEHLGTDKISDEATPGDQVLTDAEVEQLHQQAVQEGRIAEGDGAPPVPAHPEKGESMLPPPRHPDSSAMPPPPRHP</sequence>
<keyword evidence="4" id="KW-1185">Reference proteome</keyword>
<name>A0AAF0EVQ2_9BASI</name>
<evidence type="ECO:0000313" key="3">
    <source>
        <dbReference type="EMBL" id="WFD37821.1"/>
    </source>
</evidence>
<proteinExistence type="predicted"/>
<dbReference type="GeneID" id="85224417"/>
<dbReference type="InterPro" id="IPR007461">
    <property type="entry name" value="Ysc84_actin-binding"/>
</dbReference>
<accession>A0AAF0EVQ2</accession>
<evidence type="ECO:0000259" key="2">
    <source>
        <dbReference type="Pfam" id="PF04366"/>
    </source>
</evidence>
<dbReference type="RefSeq" id="XP_060120718.1">
    <property type="nucleotide sequence ID" value="XM_060264735.1"/>
</dbReference>
<evidence type="ECO:0000256" key="1">
    <source>
        <dbReference type="SAM" id="MobiDB-lite"/>
    </source>
</evidence>
<feature type="region of interest" description="Disordered" evidence="1">
    <location>
        <begin position="315"/>
        <end position="363"/>
    </location>
</feature>
<dbReference type="CDD" id="cd11524">
    <property type="entry name" value="SYLF"/>
    <property type="match status" value="1"/>
</dbReference>
<organism evidence="3 4">
    <name type="scientific">Malassezia japonica</name>
    <dbReference type="NCBI Taxonomy" id="223818"/>
    <lineage>
        <taxon>Eukaryota</taxon>
        <taxon>Fungi</taxon>
        <taxon>Dikarya</taxon>
        <taxon>Basidiomycota</taxon>
        <taxon>Ustilaginomycotina</taxon>
        <taxon>Malasseziomycetes</taxon>
        <taxon>Malasseziales</taxon>
        <taxon>Malasseziaceae</taxon>
        <taxon>Malassezia</taxon>
    </lineage>
</organism>
<dbReference type="Proteomes" id="UP001217754">
    <property type="component" value="Chromosome 1"/>
</dbReference>
<protein>
    <recommendedName>
        <fullName evidence="2">Ysc84 actin-binding domain-containing protein</fullName>
    </recommendedName>
</protein>
<feature type="domain" description="Ysc84 actin-binding" evidence="2">
    <location>
        <begin position="158"/>
        <end position="281"/>
    </location>
</feature>
<reference evidence="3" key="1">
    <citation type="submission" date="2023-03" db="EMBL/GenBank/DDBJ databases">
        <title>Mating type loci evolution in Malassezia.</title>
        <authorList>
            <person name="Coelho M.A."/>
        </authorList>
    </citation>
    <scope>NUCLEOTIDE SEQUENCE</scope>
    <source>
        <strain evidence="3">CBS 9431</strain>
    </source>
</reference>
<dbReference type="GO" id="GO:0035091">
    <property type="term" value="F:phosphatidylinositol binding"/>
    <property type="evidence" value="ECO:0007669"/>
    <property type="project" value="TreeGrafter"/>
</dbReference>
<dbReference type="InterPro" id="IPR051702">
    <property type="entry name" value="SH3_domain_YSC84-like"/>
</dbReference>
<dbReference type="PANTHER" id="PTHR15629:SF8">
    <property type="entry name" value="DUF500 DOMAIN PROTEIN (AFU_ORTHOLOGUE AFUA_5G07310)"/>
    <property type="match status" value="1"/>
</dbReference>
<dbReference type="EMBL" id="CP119958">
    <property type="protein sequence ID" value="WFD37821.1"/>
    <property type="molecule type" value="Genomic_DNA"/>
</dbReference>
<gene>
    <name evidence="3" type="ORF">MJAP1_000768</name>
</gene>
<dbReference type="PANTHER" id="PTHR15629">
    <property type="entry name" value="SH3YL1 PROTEIN"/>
    <property type="match status" value="1"/>
</dbReference>